<dbReference type="SMART" id="SM00342">
    <property type="entry name" value="HTH_ARAC"/>
    <property type="match status" value="1"/>
</dbReference>
<protein>
    <submittedName>
        <fullName evidence="5">AraC-type DNA-binding protein</fullName>
    </submittedName>
</protein>
<dbReference type="Pfam" id="PF12833">
    <property type="entry name" value="HTH_18"/>
    <property type="match status" value="1"/>
</dbReference>
<keyword evidence="1" id="KW-0805">Transcription regulation</keyword>
<evidence type="ECO:0000256" key="1">
    <source>
        <dbReference type="ARBA" id="ARBA00023015"/>
    </source>
</evidence>
<dbReference type="PANTHER" id="PTHR43280:SF2">
    <property type="entry name" value="HTH-TYPE TRANSCRIPTIONAL REGULATOR EXSA"/>
    <property type="match status" value="1"/>
</dbReference>
<name>A0A1H4FU04_9SPHI</name>
<dbReference type="PANTHER" id="PTHR43280">
    <property type="entry name" value="ARAC-FAMILY TRANSCRIPTIONAL REGULATOR"/>
    <property type="match status" value="1"/>
</dbReference>
<gene>
    <name evidence="5" type="ORF">SAMN05443550_108140</name>
</gene>
<accession>A0A1H4FU04</accession>
<evidence type="ECO:0000313" key="6">
    <source>
        <dbReference type="Proteomes" id="UP000198850"/>
    </source>
</evidence>
<feature type="domain" description="HTH araC/xylS-type" evidence="4">
    <location>
        <begin position="159"/>
        <end position="257"/>
    </location>
</feature>
<sequence length="259" mass="30008">MSLHGVKFIDYELHRDDHYMFIIQESGYFVFEVDFHTIEINDAGICYVAPGQVHRYIKTDQCEGWLLFVDSNYISKQFREAFDTMLNITQNTDLDKKDPVFAFAGHLGIWWLGEKGNDDLMSSVIKSLLDAISGLIASKLLGASTKFKRINSPKYILATRFRQLIKEHFLKLKQVKAYASLLHITPLYLNEVMKEITGFPASYWIQQEIILEGKRLLSYSGKDIREIAWELGYEDQAYFSRFFKNNTGVTASAFREQKP</sequence>
<dbReference type="PROSITE" id="PS01124">
    <property type="entry name" value="HTH_ARAC_FAMILY_2"/>
    <property type="match status" value="1"/>
</dbReference>
<dbReference type="AlphaFoldDB" id="A0A1H4FU04"/>
<dbReference type="PRINTS" id="PR00032">
    <property type="entry name" value="HTHARAC"/>
</dbReference>
<dbReference type="Gene3D" id="1.10.10.60">
    <property type="entry name" value="Homeodomain-like"/>
    <property type="match status" value="1"/>
</dbReference>
<keyword evidence="2 5" id="KW-0238">DNA-binding</keyword>
<dbReference type="SUPFAM" id="SSF51215">
    <property type="entry name" value="Regulatory protein AraC"/>
    <property type="match status" value="1"/>
</dbReference>
<evidence type="ECO:0000256" key="2">
    <source>
        <dbReference type="ARBA" id="ARBA00023125"/>
    </source>
</evidence>
<keyword evidence="6" id="KW-1185">Reference proteome</keyword>
<evidence type="ECO:0000313" key="5">
    <source>
        <dbReference type="EMBL" id="SEB00833.1"/>
    </source>
</evidence>
<dbReference type="GO" id="GO:0043565">
    <property type="term" value="F:sequence-specific DNA binding"/>
    <property type="evidence" value="ECO:0007669"/>
    <property type="project" value="InterPro"/>
</dbReference>
<reference evidence="5 6" key="1">
    <citation type="submission" date="2016-10" db="EMBL/GenBank/DDBJ databases">
        <authorList>
            <person name="de Groot N.N."/>
        </authorList>
    </citation>
    <scope>NUCLEOTIDE SEQUENCE [LARGE SCALE GENOMIC DNA]</scope>
    <source>
        <strain evidence="5 6">DSM 19033</strain>
    </source>
</reference>
<dbReference type="STRING" id="425514.SAMN05443550_108140"/>
<evidence type="ECO:0000259" key="4">
    <source>
        <dbReference type="PROSITE" id="PS01124"/>
    </source>
</evidence>
<dbReference type="GO" id="GO:0003700">
    <property type="term" value="F:DNA-binding transcription factor activity"/>
    <property type="evidence" value="ECO:0007669"/>
    <property type="project" value="InterPro"/>
</dbReference>
<dbReference type="InterPro" id="IPR018060">
    <property type="entry name" value="HTH_AraC"/>
</dbReference>
<dbReference type="InterPro" id="IPR037923">
    <property type="entry name" value="HTH-like"/>
</dbReference>
<keyword evidence="3" id="KW-0804">Transcription</keyword>
<dbReference type="InterPro" id="IPR020449">
    <property type="entry name" value="Tscrpt_reg_AraC-type_HTH"/>
</dbReference>
<proteinExistence type="predicted"/>
<dbReference type="Proteomes" id="UP000198850">
    <property type="component" value="Unassembled WGS sequence"/>
</dbReference>
<dbReference type="InterPro" id="IPR009057">
    <property type="entry name" value="Homeodomain-like_sf"/>
</dbReference>
<dbReference type="EMBL" id="FNRA01000008">
    <property type="protein sequence ID" value="SEB00833.1"/>
    <property type="molecule type" value="Genomic_DNA"/>
</dbReference>
<dbReference type="SUPFAM" id="SSF46689">
    <property type="entry name" value="Homeodomain-like"/>
    <property type="match status" value="1"/>
</dbReference>
<organism evidence="5 6">
    <name type="scientific">Pedobacter hartonius</name>
    <dbReference type="NCBI Taxonomy" id="425514"/>
    <lineage>
        <taxon>Bacteria</taxon>
        <taxon>Pseudomonadati</taxon>
        <taxon>Bacteroidota</taxon>
        <taxon>Sphingobacteriia</taxon>
        <taxon>Sphingobacteriales</taxon>
        <taxon>Sphingobacteriaceae</taxon>
        <taxon>Pedobacter</taxon>
    </lineage>
</organism>
<evidence type="ECO:0000256" key="3">
    <source>
        <dbReference type="ARBA" id="ARBA00023163"/>
    </source>
</evidence>